<dbReference type="EC" id="3.1.4.12" evidence="5"/>
<organism evidence="17 18">
    <name type="scientific">Ascaris lumbricoides</name>
    <name type="common">Giant roundworm</name>
    <dbReference type="NCBI Taxonomy" id="6252"/>
    <lineage>
        <taxon>Eukaryota</taxon>
        <taxon>Metazoa</taxon>
        <taxon>Ecdysozoa</taxon>
        <taxon>Nematoda</taxon>
        <taxon>Chromadorea</taxon>
        <taxon>Rhabditida</taxon>
        <taxon>Spirurina</taxon>
        <taxon>Ascaridomorpha</taxon>
        <taxon>Ascaridoidea</taxon>
        <taxon>Ascarididae</taxon>
        <taxon>Ascaris</taxon>
    </lineage>
</organism>
<comment type="similarity">
    <text evidence="4">Belongs to the neutral sphingomyelinase family.</text>
</comment>
<dbReference type="SUPFAM" id="SSF56219">
    <property type="entry name" value="DNase I-like"/>
    <property type="match status" value="1"/>
</dbReference>
<dbReference type="GO" id="GO:0046872">
    <property type="term" value="F:metal ion binding"/>
    <property type="evidence" value="ECO:0007669"/>
    <property type="project" value="UniProtKB-KW"/>
</dbReference>
<sequence length="433" mass="48832">MSHTSLINQPNTIIVLLAALEQWCMRVVVCSLLCNVVSSTCHHSQLLGSSSALARRQQGPAISVVEIIWSVRDFDRINSAIKDVYPYSYYFHRGDWFGGKVVGMVQLEIGTYRINFYATHLHAEYDRENDLYLPHRLSQAFELSQFVKHTSHAADLTILTGDFNLEPDDLGYRLIVDNANLIDAWLARPNKSGCETGMTCDRPDNCYTARNLKQPNPAGKRLDYIMYKCGKCKLFVIHSFRVVVSIRGMSGVALEAGCDDEAMKKGRGGRVGVEVETDVDLVMCENRLGRIPGDKQINYSDHLGVYADFVVSKQHEKVPISRCLETANTSNCADSGAQPVEEKQEHWITSASLLKESIRITGEGETRALWDRRLFLGVSFVLTAIVISTLNVEIYYPAWTAVVSFGTFAFYNFYLFRYFSVNCNLVWILLTLQ</sequence>
<reference evidence="18" key="1">
    <citation type="submission" date="2017-02" db="UniProtKB">
        <authorList>
            <consortium name="WormBaseParasite"/>
        </authorList>
    </citation>
    <scope>IDENTIFICATION</scope>
</reference>
<dbReference type="PANTHER" id="PTHR16320:SF24">
    <property type="entry name" value="PHOSPHODIESTERASE, PUTATIVE-RELATED"/>
    <property type="match status" value="1"/>
</dbReference>
<dbReference type="Proteomes" id="UP000036681">
    <property type="component" value="Unplaced"/>
</dbReference>
<keyword evidence="6 14" id="KW-0812">Transmembrane</keyword>
<evidence type="ECO:0000256" key="14">
    <source>
        <dbReference type="SAM" id="Phobius"/>
    </source>
</evidence>
<dbReference type="GO" id="GO:0004767">
    <property type="term" value="F:sphingomyelin phosphodiesterase activity"/>
    <property type="evidence" value="ECO:0007669"/>
    <property type="project" value="UniProtKB-EC"/>
</dbReference>
<evidence type="ECO:0000256" key="6">
    <source>
        <dbReference type="ARBA" id="ARBA00022692"/>
    </source>
</evidence>
<evidence type="ECO:0000313" key="17">
    <source>
        <dbReference type="Proteomes" id="UP000036681"/>
    </source>
</evidence>
<dbReference type="PANTHER" id="PTHR16320">
    <property type="entry name" value="SPHINGOMYELINASE FAMILY MEMBER"/>
    <property type="match status" value="1"/>
</dbReference>
<comment type="pathway">
    <text evidence="3">Sphingolipid metabolism.</text>
</comment>
<evidence type="ECO:0000256" key="15">
    <source>
        <dbReference type="SAM" id="SignalP"/>
    </source>
</evidence>
<keyword evidence="17" id="KW-1185">Reference proteome</keyword>
<evidence type="ECO:0000256" key="1">
    <source>
        <dbReference type="ARBA" id="ARBA00004141"/>
    </source>
</evidence>
<feature type="transmembrane region" description="Helical" evidence="14">
    <location>
        <begin position="408"/>
        <end position="430"/>
    </location>
</feature>
<evidence type="ECO:0000256" key="5">
    <source>
        <dbReference type="ARBA" id="ARBA00012369"/>
    </source>
</evidence>
<evidence type="ECO:0000256" key="4">
    <source>
        <dbReference type="ARBA" id="ARBA00006335"/>
    </source>
</evidence>
<feature type="chain" id="PRO_5005657288" description="sphingomyelin phosphodiesterase" evidence="15">
    <location>
        <begin position="40"/>
        <end position="433"/>
    </location>
</feature>
<dbReference type="Pfam" id="PF03372">
    <property type="entry name" value="Exo_endo_phos"/>
    <property type="match status" value="1"/>
</dbReference>
<name>A0A0M3ILF0_ASCLU</name>
<proteinExistence type="inferred from homology"/>
<comment type="subcellular location">
    <subcellularLocation>
        <location evidence="1">Membrane</location>
        <topology evidence="1">Multi-pass membrane protein</topology>
    </subcellularLocation>
</comment>
<comment type="pathway">
    <text evidence="2">Lipid metabolism; sphingolipid metabolism.</text>
</comment>
<dbReference type="InterPro" id="IPR005135">
    <property type="entry name" value="Endo/exonuclease/phosphatase"/>
</dbReference>
<evidence type="ECO:0000256" key="2">
    <source>
        <dbReference type="ARBA" id="ARBA00004760"/>
    </source>
</evidence>
<keyword evidence="8" id="KW-0378">Hydrolase</keyword>
<evidence type="ECO:0000256" key="13">
    <source>
        <dbReference type="ARBA" id="ARBA00023136"/>
    </source>
</evidence>
<evidence type="ECO:0000259" key="16">
    <source>
        <dbReference type="Pfam" id="PF03372"/>
    </source>
</evidence>
<feature type="signal peptide" evidence="15">
    <location>
        <begin position="1"/>
        <end position="39"/>
    </location>
</feature>
<feature type="transmembrane region" description="Helical" evidence="14">
    <location>
        <begin position="374"/>
        <end position="396"/>
    </location>
</feature>
<dbReference type="GO" id="GO:0016020">
    <property type="term" value="C:membrane"/>
    <property type="evidence" value="ECO:0007669"/>
    <property type="project" value="UniProtKB-SubCell"/>
</dbReference>
<keyword evidence="11 14" id="KW-1133">Transmembrane helix</keyword>
<protein>
    <recommendedName>
        <fullName evidence="5">sphingomyelin phosphodiesterase</fullName>
        <ecNumber evidence="5">3.1.4.12</ecNumber>
    </recommendedName>
</protein>
<keyword evidence="10" id="KW-0746">Sphingolipid metabolism</keyword>
<evidence type="ECO:0000256" key="3">
    <source>
        <dbReference type="ARBA" id="ARBA00004991"/>
    </source>
</evidence>
<evidence type="ECO:0000256" key="12">
    <source>
        <dbReference type="ARBA" id="ARBA00023098"/>
    </source>
</evidence>
<evidence type="ECO:0000313" key="18">
    <source>
        <dbReference type="WBParaSite" id="ALUE_0001957801-mRNA-1"/>
    </source>
</evidence>
<dbReference type="InterPro" id="IPR038772">
    <property type="entry name" value="Sph/SMPD2-like"/>
</dbReference>
<keyword evidence="12" id="KW-0443">Lipid metabolism</keyword>
<dbReference type="InterPro" id="IPR036691">
    <property type="entry name" value="Endo/exonu/phosph_ase_sf"/>
</dbReference>
<evidence type="ECO:0000256" key="8">
    <source>
        <dbReference type="ARBA" id="ARBA00022801"/>
    </source>
</evidence>
<evidence type="ECO:0000256" key="11">
    <source>
        <dbReference type="ARBA" id="ARBA00022989"/>
    </source>
</evidence>
<dbReference type="Gene3D" id="3.60.10.10">
    <property type="entry name" value="Endonuclease/exonuclease/phosphatase"/>
    <property type="match status" value="1"/>
</dbReference>
<keyword evidence="9" id="KW-0460">Magnesium</keyword>
<dbReference type="GO" id="GO:0006665">
    <property type="term" value="P:sphingolipid metabolic process"/>
    <property type="evidence" value="ECO:0007669"/>
    <property type="project" value="UniProtKB-KW"/>
</dbReference>
<keyword evidence="15" id="KW-0732">Signal</keyword>
<evidence type="ECO:0000256" key="10">
    <source>
        <dbReference type="ARBA" id="ARBA00022919"/>
    </source>
</evidence>
<accession>A0A0M3ILF0</accession>
<dbReference type="AlphaFoldDB" id="A0A0M3ILF0"/>
<feature type="domain" description="Endonuclease/exonuclease/phosphatase" evidence="16">
    <location>
        <begin position="107"/>
        <end position="228"/>
    </location>
</feature>
<evidence type="ECO:0000256" key="7">
    <source>
        <dbReference type="ARBA" id="ARBA00022723"/>
    </source>
</evidence>
<keyword evidence="13 14" id="KW-0472">Membrane</keyword>
<dbReference type="WBParaSite" id="ALUE_0001957801-mRNA-1">
    <property type="protein sequence ID" value="ALUE_0001957801-mRNA-1"/>
    <property type="gene ID" value="ALUE_0001957801"/>
</dbReference>
<evidence type="ECO:0000256" key="9">
    <source>
        <dbReference type="ARBA" id="ARBA00022842"/>
    </source>
</evidence>
<keyword evidence="7" id="KW-0479">Metal-binding</keyword>